<keyword evidence="8" id="KW-1185">Reference proteome</keyword>
<dbReference type="PANTHER" id="PTHR34605:SF4">
    <property type="entry name" value="DNA ADENINE METHYLTRANSFERASE"/>
    <property type="match status" value="1"/>
</dbReference>
<organism evidence="7 8">
    <name type="scientific">Megasphaera intestinihominis</name>
    <dbReference type="NCBI Taxonomy" id="3133159"/>
    <lineage>
        <taxon>Bacteria</taxon>
        <taxon>Bacillati</taxon>
        <taxon>Bacillota</taxon>
        <taxon>Negativicutes</taxon>
        <taxon>Veillonellales</taxon>
        <taxon>Veillonellaceae</taxon>
        <taxon>Megasphaera</taxon>
    </lineage>
</organism>
<dbReference type="InterPro" id="IPR013762">
    <property type="entry name" value="Integrase-like_cat_sf"/>
</dbReference>
<keyword evidence="1" id="KW-0229">DNA integration</keyword>
<dbReference type="InterPro" id="IPR004107">
    <property type="entry name" value="Integrase_SAM-like_N"/>
</dbReference>
<evidence type="ECO:0000259" key="5">
    <source>
        <dbReference type="PROSITE" id="PS51898"/>
    </source>
</evidence>
<dbReference type="Pfam" id="PF00589">
    <property type="entry name" value="Phage_integrase"/>
    <property type="match status" value="1"/>
</dbReference>
<dbReference type="Pfam" id="PF02899">
    <property type="entry name" value="Phage_int_SAM_1"/>
    <property type="match status" value="1"/>
</dbReference>
<keyword evidence="2 4" id="KW-0238">DNA-binding</keyword>
<dbReference type="InterPro" id="IPR052925">
    <property type="entry name" value="Phage_Integrase-like_Recomb"/>
</dbReference>
<accession>A0ABV1CVJ6</accession>
<dbReference type="Gene3D" id="1.10.150.130">
    <property type="match status" value="1"/>
</dbReference>
<protein>
    <submittedName>
        <fullName evidence="7">Site-specific integrase</fullName>
    </submittedName>
</protein>
<dbReference type="PANTHER" id="PTHR34605">
    <property type="entry name" value="PHAGE_INTEGRASE DOMAIN-CONTAINING PROTEIN"/>
    <property type="match status" value="1"/>
</dbReference>
<keyword evidence="3" id="KW-0233">DNA recombination</keyword>
<comment type="caution">
    <text evidence="7">The sequence shown here is derived from an EMBL/GenBank/DDBJ whole genome shotgun (WGS) entry which is preliminary data.</text>
</comment>
<feature type="domain" description="Tyr recombinase" evidence="5">
    <location>
        <begin position="128"/>
        <end position="324"/>
    </location>
</feature>
<dbReference type="PROSITE" id="PS51900">
    <property type="entry name" value="CB"/>
    <property type="match status" value="1"/>
</dbReference>
<sequence>MTKIPDAPNFFIGRSEVIAQNDKLSSKARQSLYTARAANTVDAYRSDWNDFCDWCSYHQLSSFPAEPETIVNYINDLADNAKANTIARRISALTENFDAAGLKENPCRYPIVKNALRGIKRMKGTIQHGKAPILFDDIKEMLTYLEGDEIQQVRDKAILLVGFYGALRRSELAGIDVEDLKFTRLGLLITLRKSKTDQFDQGQMIAIPMVKDKDLCAVTALQKWLDVSGITTGPVFRGLTKGHHVRKTRISDKSIALIVKHYAGLMGMNPDDYGAHSLRHGFATSAAQHHVEERQIMRQTRHKSQAIVRRYIDEADRLIDSPILKITEDSHPH</sequence>
<evidence type="ECO:0000256" key="2">
    <source>
        <dbReference type="ARBA" id="ARBA00023125"/>
    </source>
</evidence>
<dbReference type="Proteomes" id="UP001433088">
    <property type="component" value="Unassembled WGS sequence"/>
</dbReference>
<dbReference type="RefSeq" id="WP_302421201.1">
    <property type="nucleotide sequence ID" value="NZ_JBBMEU010000025.1"/>
</dbReference>
<dbReference type="CDD" id="cd00799">
    <property type="entry name" value="INT_Cre_C"/>
    <property type="match status" value="1"/>
</dbReference>
<evidence type="ECO:0000256" key="1">
    <source>
        <dbReference type="ARBA" id="ARBA00022908"/>
    </source>
</evidence>
<proteinExistence type="predicted"/>
<dbReference type="EMBL" id="JBBMEU010000025">
    <property type="protein sequence ID" value="MEQ2422168.1"/>
    <property type="molecule type" value="Genomic_DNA"/>
</dbReference>
<dbReference type="InterPro" id="IPR010998">
    <property type="entry name" value="Integrase_recombinase_N"/>
</dbReference>
<gene>
    <name evidence="7" type="ORF">WMO23_05410</name>
</gene>
<evidence type="ECO:0000256" key="3">
    <source>
        <dbReference type="ARBA" id="ARBA00023172"/>
    </source>
</evidence>
<dbReference type="SUPFAM" id="SSF47823">
    <property type="entry name" value="lambda integrase-like, N-terminal domain"/>
    <property type="match status" value="1"/>
</dbReference>
<evidence type="ECO:0000313" key="7">
    <source>
        <dbReference type="EMBL" id="MEQ2422168.1"/>
    </source>
</evidence>
<dbReference type="PROSITE" id="PS51898">
    <property type="entry name" value="TYR_RECOMBINASE"/>
    <property type="match status" value="1"/>
</dbReference>
<dbReference type="InterPro" id="IPR002104">
    <property type="entry name" value="Integrase_catalytic"/>
</dbReference>
<dbReference type="Gene3D" id="1.10.443.10">
    <property type="entry name" value="Intergrase catalytic core"/>
    <property type="match status" value="1"/>
</dbReference>
<reference evidence="7 8" key="1">
    <citation type="submission" date="2024-03" db="EMBL/GenBank/DDBJ databases">
        <title>Human intestinal bacterial collection.</title>
        <authorList>
            <person name="Pauvert C."/>
            <person name="Hitch T.C.A."/>
            <person name="Clavel T."/>
        </authorList>
    </citation>
    <scope>NUCLEOTIDE SEQUENCE [LARGE SCALE GENOMIC DNA]</scope>
    <source>
        <strain evidence="7 8">CLA-AA-H81</strain>
    </source>
</reference>
<dbReference type="InterPro" id="IPR044068">
    <property type="entry name" value="CB"/>
</dbReference>
<dbReference type="SUPFAM" id="SSF56349">
    <property type="entry name" value="DNA breaking-rejoining enzymes"/>
    <property type="match status" value="1"/>
</dbReference>
<evidence type="ECO:0000259" key="6">
    <source>
        <dbReference type="PROSITE" id="PS51900"/>
    </source>
</evidence>
<dbReference type="InterPro" id="IPR011010">
    <property type="entry name" value="DNA_brk_join_enz"/>
</dbReference>
<feature type="domain" description="Core-binding (CB)" evidence="6">
    <location>
        <begin position="23"/>
        <end position="101"/>
    </location>
</feature>
<name>A0ABV1CVJ6_9FIRM</name>
<evidence type="ECO:0000256" key="4">
    <source>
        <dbReference type="PROSITE-ProRule" id="PRU01248"/>
    </source>
</evidence>
<evidence type="ECO:0000313" key="8">
    <source>
        <dbReference type="Proteomes" id="UP001433088"/>
    </source>
</evidence>